<proteinExistence type="predicted"/>
<dbReference type="Proteomes" id="UP000483379">
    <property type="component" value="Unassembled WGS sequence"/>
</dbReference>
<evidence type="ECO:0000313" key="3">
    <source>
        <dbReference type="Proteomes" id="UP000483379"/>
    </source>
</evidence>
<dbReference type="AlphaFoldDB" id="A0A6M0JW61"/>
<reference evidence="2 3" key="1">
    <citation type="submission" date="2020-02" db="EMBL/GenBank/DDBJ databases">
        <title>Genome sequences of Thiorhodococcus mannitoliphagus and Thiorhodococcus minor, purple sulfur photosynthetic bacteria in the gammaproteobacterial family, Chromatiaceae.</title>
        <authorList>
            <person name="Aviles F.A."/>
            <person name="Meyer T.E."/>
            <person name="Kyndt J.A."/>
        </authorList>
    </citation>
    <scope>NUCLEOTIDE SEQUENCE [LARGE SCALE GENOMIC DNA]</scope>
    <source>
        <strain evidence="2 3">DSM 11518</strain>
    </source>
</reference>
<accession>A0A6M0JW61</accession>
<organism evidence="2 3">
    <name type="scientific">Thiorhodococcus minor</name>
    <dbReference type="NCBI Taxonomy" id="57489"/>
    <lineage>
        <taxon>Bacteria</taxon>
        <taxon>Pseudomonadati</taxon>
        <taxon>Pseudomonadota</taxon>
        <taxon>Gammaproteobacteria</taxon>
        <taxon>Chromatiales</taxon>
        <taxon>Chromatiaceae</taxon>
        <taxon>Thiorhodococcus</taxon>
    </lineage>
</organism>
<keyword evidence="1" id="KW-0812">Transmembrane</keyword>
<dbReference type="RefSeq" id="WP_164452250.1">
    <property type="nucleotide sequence ID" value="NZ_JAAIJQ010000017.1"/>
</dbReference>
<evidence type="ECO:0000256" key="1">
    <source>
        <dbReference type="SAM" id="Phobius"/>
    </source>
</evidence>
<dbReference type="Pfam" id="PF05751">
    <property type="entry name" value="FixH"/>
    <property type="match status" value="1"/>
</dbReference>
<evidence type="ECO:0000313" key="2">
    <source>
        <dbReference type="EMBL" id="NEV61776.1"/>
    </source>
</evidence>
<keyword evidence="3" id="KW-1185">Reference proteome</keyword>
<gene>
    <name evidence="2" type="ORF">G3446_07710</name>
</gene>
<name>A0A6M0JW61_9GAMM</name>
<dbReference type="EMBL" id="JAAIJQ010000017">
    <property type="protein sequence ID" value="NEV61776.1"/>
    <property type="molecule type" value="Genomic_DNA"/>
</dbReference>
<comment type="caution">
    <text evidence="2">The sequence shown here is derived from an EMBL/GenBank/DDBJ whole genome shotgun (WGS) entry which is preliminary data.</text>
</comment>
<feature type="transmembrane region" description="Helical" evidence="1">
    <location>
        <begin position="18"/>
        <end position="40"/>
    </location>
</feature>
<sequence>MSLIERIPHDSAFRSPWVLGWIGLVVTVLAVNATMVYLAFATSPGLVNADYYERGQNYEQTLLSRKARAPQWTIEADIPAALKVDKSEWIRVFLVDKAGQPVDPDAVTFYAYRPSDAGQDFSIPMTREDRGRYVAKASFPLIGVWDTLIAVHSGEDEYSIGERVSVGRY</sequence>
<protein>
    <submittedName>
        <fullName evidence="2">FixH family protein</fullName>
    </submittedName>
</protein>
<dbReference type="InterPro" id="IPR008620">
    <property type="entry name" value="FixH"/>
</dbReference>
<keyword evidence="1" id="KW-0472">Membrane</keyword>
<keyword evidence="1" id="KW-1133">Transmembrane helix</keyword>